<gene>
    <name evidence="3" type="ORF">METSCH_E00580</name>
</gene>
<evidence type="ECO:0000256" key="1">
    <source>
        <dbReference type="ARBA" id="ARBA00010216"/>
    </source>
</evidence>
<dbReference type="EMBL" id="CP034460">
    <property type="protein sequence ID" value="QBM89824.1"/>
    <property type="molecule type" value="Genomic_DNA"/>
</dbReference>
<dbReference type="PANTHER" id="PTHR47766:SF1">
    <property type="entry name" value="PROTEIN EFR3"/>
    <property type="match status" value="1"/>
</dbReference>
<evidence type="ECO:0000313" key="3">
    <source>
        <dbReference type="EMBL" id="QBM89824.1"/>
    </source>
</evidence>
<dbReference type="GO" id="GO:0072659">
    <property type="term" value="P:protein localization to plasma membrane"/>
    <property type="evidence" value="ECO:0007669"/>
    <property type="project" value="InterPro"/>
</dbReference>
<dbReference type="InterPro" id="IPR049150">
    <property type="entry name" value="EFR3_HEAT-like_rpt"/>
</dbReference>
<sequence>MRLLHSKHQKLILQCYPPGKGVDKKPNPLELSYLLYYASTRRVKLEKVIEFLKRKTRADARSRKLGNLLVTLSIVLALIEKCFENLNAFAPQVCLILLTILALKELPLCKALAATYCVFCAKLDNGLFTGDKEFVDAFLRLTLDLIALAESQLSVQATNKREWKMISLLTCRHVFSCLGYNAQLSGKFVPLTVAILAPTVSRAFLLDNLNSRLRTSLNVELGGERLLAKIATAKSVPAESNAESLDEDSLTDQDLGEEALSGLRTLFHTLLSHQINRATRLVVELDFTRDQGKNSASAWGTTFLQVCALYIPVQLRFETLLTLLDTLSSIASGADSSKFLHMRHYAKYIRSLVSSGFNMIGLSISDILVQFLTLKTNLYVTSSEKLTASEVAELSSIYSECICNLSSHIYYFDQVSDSIEGILMQVDNVLLTAETSLAEKVGSLVLDLLSLISKIMELLSLDSSAISWNHATLENWEISFQLLTFSKLYPRYAEIVSPLTVRRIQREYLQVVQSFLDRELYTKSTKQDQSENIDAAAMYLEPNYRNYVEDKHNALDALLVQCGGYFEDKFFEQVNTRALARIISVIAGITGVNFAHNFFSHFTSWQLQRSTDLPALVARDLCAYHVLTMTLSAINEKYQDMLGEDIANLHLCLALLKDIHIRRSSIWGVANHGITQGPEVIHSKQISIGQIESFFARTPLKQWLVSPNTILVEFQNGDGQKFASPAPDTATDLRPDDASLASILPYPGSGLGLGTANDISSIYSGLQNGHANGASNGKAAEVYTPDTSQLTHVTNATHRTQNADPRSLRRLLLPRVEDLKHSVEGTHLGDKFSLNGGEVSSARSIFQKQPRVTDVASILADLNSDDDRNIVV</sequence>
<keyword evidence="4" id="KW-1185">Reference proteome</keyword>
<organism evidence="3 4">
    <name type="scientific">Metschnikowia aff. pulcherrima</name>
    <dbReference type="NCBI Taxonomy" id="2163413"/>
    <lineage>
        <taxon>Eukaryota</taxon>
        <taxon>Fungi</taxon>
        <taxon>Dikarya</taxon>
        <taxon>Ascomycota</taxon>
        <taxon>Saccharomycotina</taxon>
        <taxon>Pichiomycetes</taxon>
        <taxon>Metschnikowiaceae</taxon>
        <taxon>Metschnikowia</taxon>
    </lineage>
</organism>
<dbReference type="PANTHER" id="PTHR47766">
    <property type="entry name" value="PROTEIN EFR3"/>
    <property type="match status" value="1"/>
</dbReference>
<dbReference type="InterPro" id="IPR039786">
    <property type="entry name" value="EFR3"/>
</dbReference>
<accession>A0A4P6XV41</accession>
<dbReference type="GO" id="GO:0005886">
    <property type="term" value="C:plasma membrane"/>
    <property type="evidence" value="ECO:0007669"/>
    <property type="project" value="TreeGrafter"/>
</dbReference>
<dbReference type="STRING" id="2163413.A0A4P6XV41"/>
<reference evidence="4" key="1">
    <citation type="submission" date="2019-03" db="EMBL/GenBank/DDBJ databases">
        <title>Snf2 controls pulcherriminic acid biosynthesis and connects pigmentation and antifungal activity of the yeast Metschnikowia pulcherrima.</title>
        <authorList>
            <person name="Gore-Lloyd D."/>
            <person name="Sumann I."/>
            <person name="Brachmann A.O."/>
            <person name="Schneeberger K."/>
            <person name="Ortiz-Merino R.A."/>
            <person name="Moreno-Beltran M."/>
            <person name="Schlaefli M."/>
            <person name="Kirner P."/>
            <person name="Santos Kron A."/>
            <person name="Wolfe K.H."/>
            <person name="Piel J."/>
            <person name="Ahrens C.H."/>
            <person name="Henk D."/>
            <person name="Freimoser F.M."/>
        </authorList>
    </citation>
    <scope>NUCLEOTIDE SEQUENCE [LARGE SCALE GENOMIC DNA]</scope>
    <source>
        <strain evidence="4">APC 1.2</strain>
    </source>
</reference>
<evidence type="ECO:0000256" key="2">
    <source>
        <dbReference type="ARBA" id="ARBA00017967"/>
    </source>
</evidence>
<evidence type="ECO:0000313" key="4">
    <source>
        <dbReference type="Proteomes" id="UP000292447"/>
    </source>
</evidence>
<proteinExistence type="inferred from homology"/>
<comment type="similarity">
    <text evidence="1">Belongs to the EFR3 family.</text>
</comment>
<name>A0A4P6XV41_9ASCO</name>
<protein>
    <recommendedName>
        <fullName evidence="2">Protein EFR3</fullName>
    </recommendedName>
</protein>
<dbReference type="AlphaFoldDB" id="A0A4P6XV41"/>
<dbReference type="Pfam" id="PF21072">
    <property type="entry name" value="EFR3"/>
    <property type="match status" value="1"/>
</dbReference>
<dbReference type="Proteomes" id="UP000292447">
    <property type="component" value="Chromosome V"/>
</dbReference>